<dbReference type="InterPro" id="IPR036063">
    <property type="entry name" value="Smr_dom_sf"/>
</dbReference>
<dbReference type="OrthoDB" id="3231855at2759"/>
<dbReference type="SUPFAM" id="SSF160443">
    <property type="entry name" value="SMR domain-like"/>
    <property type="match status" value="1"/>
</dbReference>
<dbReference type="EMBL" id="JADGMS010000006">
    <property type="protein sequence ID" value="KAF9680928.1"/>
    <property type="molecule type" value="Genomic_DNA"/>
</dbReference>
<proteinExistence type="predicted"/>
<dbReference type="Gene3D" id="3.30.1370.110">
    <property type="match status" value="1"/>
</dbReference>
<feature type="domain" description="Smr" evidence="1">
    <location>
        <begin position="544"/>
        <end position="626"/>
    </location>
</feature>
<keyword evidence="3" id="KW-1185">Reference proteome</keyword>
<evidence type="ECO:0000313" key="3">
    <source>
        <dbReference type="Proteomes" id="UP000657918"/>
    </source>
</evidence>
<evidence type="ECO:0000313" key="2">
    <source>
        <dbReference type="EMBL" id="KAF9680928.1"/>
    </source>
</evidence>
<dbReference type="Proteomes" id="UP000657918">
    <property type="component" value="Unassembled WGS sequence"/>
</dbReference>
<dbReference type="InterPro" id="IPR041806">
    <property type="entry name" value="CID5/6/7_CUE"/>
</dbReference>
<dbReference type="InterPro" id="IPR013899">
    <property type="entry name" value="DUF1771"/>
</dbReference>
<reference evidence="2 3" key="1">
    <citation type="submission" date="2020-10" db="EMBL/GenBank/DDBJ databases">
        <title>Plant Genome Project.</title>
        <authorList>
            <person name="Zhang R.-G."/>
        </authorList>
    </citation>
    <scope>NUCLEOTIDE SEQUENCE [LARGE SCALE GENOMIC DNA]</scope>
    <source>
        <strain evidence="2">FAFU-HL-1</strain>
        <tissue evidence="2">Leaf</tissue>
    </source>
</reference>
<dbReference type="InterPro" id="IPR053242">
    <property type="entry name" value="PAM2-like_domain"/>
</dbReference>
<dbReference type="Pfam" id="PF08590">
    <property type="entry name" value="DUF1771"/>
    <property type="match status" value="1"/>
</dbReference>
<comment type="caution">
    <text evidence="2">The sequence shown here is derived from an EMBL/GenBank/DDBJ whole genome shotgun (WGS) entry which is preliminary data.</text>
</comment>
<gene>
    <name evidence="2" type="ORF">SADUNF_Sadunf06G0172600</name>
</gene>
<sequence length="626" mass="68696">MSLSKGFLTNDTKLNLPSKATTLNPNAAEFVPFTLRSSSSPSGSTSNTADVATKFTTSGTVGRAVLDRSESSVSNASDDEAHQFWRHQLPDDITPDFKVMSEDESQGLGGLSLAGLSLHDTEVHRFNASSRSGYVLTEQQETSPHHINGGSFSENMRYAAASYGEDPSSASFLNLPTKPWDKQIANSDHLLGNGREVHPYNGNSGHGFKSEILGEHAIVDDTEINPLEYLASQFPGFATESLAEVYFANGCDLNLTIEMLTQLEGRAFSPKILMTQFDYGLMCNLKVLRQCACVLCIVYRAFMLLIVLNLQLQVDSSFNQNTNTKTLPAPSLSALDFPALTVLDNQNDSSKYNGDDLQQASIPYRSSNKDNMLLFKPGGSFSSRGAVDFASAVRKLASQDSSMWKHVRNGSADSTVGSSRSSHVLPSAYGGGHGRGIYADRQSRGSGRQAPVWLETGEAVANMYSEMREEARDHARLRNVYFEQARQAYLIGNKALAKELSVKGQLHNMHMKEAHGKAQESIYHQRNPASLEMQGTGRGHEQMIDLHGLHVTEAIHVLKHELSVLRSTARAADQRLQVYICVGTGHHTRGSRTPARLPVAVQRYLLEEEGLDYTEPHPGLLRVVIY</sequence>
<accession>A0A835K2Q3</accession>
<dbReference type="SMART" id="SM01162">
    <property type="entry name" value="DUF1771"/>
    <property type="match status" value="1"/>
</dbReference>
<dbReference type="PANTHER" id="PTHR46651">
    <property type="entry name" value="POLYADENYLATE-BINDING PROTEIN-INTERACTING PROTEIN 7"/>
    <property type="match status" value="1"/>
</dbReference>
<dbReference type="AlphaFoldDB" id="A0A835K2Q3"/>
<evidence type="ECO:0000259" key="1">
    <source>
        <dbReference type="PROSITE" id="PS50828"/>
    </source>
</evidence>
<protein>
    <recommendedName>
        <fullName evidence="1">Smr domain-containing protein</fullName>
    </recommendedName>
</protein>
<dbReference type="PROSITE" id="PS50828">
    <property type="entry name" value="SMR"/>
    <property type="match status" value="1"/>
</dbReference>
<name>A0A835K2Q3_9ROSI</name>
<dbReference type="SMART" id="SM00463">
    <property type="entry name" value="SMR"/>
    <property type="match status" value="1"/>
</dbReference>
<dbReference type="PANTHER" id="PTHR46651:SF1">
    <property type="entry name" value="SMALL MUTS RELATED FAMILY PROTEIN"/>
    <property type="match status" value="1"/>
</dbReference>
<organism evidence="2 3">
    <name type="scientific">Salix dunnii</name>
    <dbReference type="NCBI Taxonomy" id="1413687"/>
    <lineage>
        <taxon>Eukaryota</taxon>
        <taxon>Viridiplantae</taxon>
        <taxon>Streptophyta</taxon>
        <taxon>Embryophyta</taxon>
        <taxon>Tracheophyta</taxon>
        <taxon>Spermatophyta</taxon>
        <taxon>Magnoliopsida</taxon>
        <taxon>eudicotyledons</taxon>
        <taxon>Gunneridae</taxon>
        <taxon>Pentapetalae</taxon>
        <taxon>rosids</taxon>
        <taxon>fabids</taxon>
        <taxon>Malpighiales</taxon>
        <taxon>Salicaceae</taxon>
        <taxon>Saliceae</taxon>
        <taxon>Salix</taxon>
    </lineage>
</organism>
<dbReference type="InterPro" id="IPR002625">
    <property type="entry name" value="Smr_dom"/>
</dbReference>
<dbReference type="CDD" id="cd14371">
    <property type="entry name" value="CUE_CID7_like"/>
    <property type="match status" value="1"/>
</dbReference>